<keyword evidence="2" id="KW-0479">Metal-binding</keyword>
<dbReference type="InterPro" id="IPR051051">
    <property type="entry name" value="E3_ubiq-ligase_TRIM/RNF"/>
</dbReference>
<dbReference type="Gene3D" id="3.30.40.10">
    <property type="entry name" value="Zinc/RING finger domain, C3HC4 (zinc finger)"/>
    <property type="match status" value="1"/>
</dbReference>
<dbReference type="CDD" id="cd16040">
    <property type="entry name" value="SPRY_PRY_SNTX"/>
    <property type="match status" value="1"/>
</dbReference>
<feature type="domain" description="B30.2/SPRY" evidence="10">
    <location>
        <begin position="367"/>
        <end position="559"/>
    </location>
</feature>
<dbReference type="CDD" id="cd19802">
    <property type="entry name" value="Bbox1_TRIM8-like"/>
    <property type="match status" value="1"/>
</dbReference>
<dbReference type="Gene3D" id="3.30.160.60">
    <property type="entry name" value="Classic Zinc Finger"/>
    <property type="match status" value="1"/>
</dbReference>
<dbReference type="SUPFAM" id="SSF49899">
    <property type="entry name" value="Concanavalin A-like lectins/glucanases"/>
    <property type="match status" value="1"/>
</dbReference>
<dbReference type="Pfam" id="PF00643">
    <property type="entry name" value="zf-B_box"/>
    <property type="match status" value="1"/>
</dbReference>
<accession>A0ABM3E867</accession>
<dbReference type="SMART" id="SM00589">
    <property type="entry name" value="PRY"/>
    <property type="match status" value="1"/>
</dbReference>
<dbReference type="CDD" id="cd19769">
    <property type="entry name" value="Bbox2_TRIM16-like"/>
    <property type="match status" value="1"/>
</dbReference>
<keyword evidence="7" id="KW-0175">Coiled coil</keyword>
<evidence type="ECO:0000313" key="12">
    <source>
        <dbReference type="RefSeq" id="XP_045567265.1"/>
    </source>
</evidence>
<dbReference type="PROSITE" id="PS50089">
    <property type="entry name" value="ZF_RING_2"/>
    <property type="match status" value="1"/>
</dbReference>
<dbReference type="Gene3D" id="2.60.120.920">
    <property type="match status" value="1"/>
</dbReference>
<dbReference type="SMART" id="SM00184">
    <property type="entry name" value="RING"/>
    <property type="match status" value="1"/>
</dbReference>
<organism evidence="11 12">
    <name type="scientific">Salmo salar</name>
    <name type="common">Atlantic salmon</name>
    <dbReference type="NCBI Taxonomy" id="8030"/>
    <lineage>
        <taxon>Eukaryota</taxon>
        <taxon>Metazoa</taxon>
        <taxon>Chordata</taxon>
        <taxon>Craniata</taxon>
        <taxon>Vertebrata</taxon>
        <taxon>Euteleostomi</taxon>
        <taxon>Actinopterygii</taxon>
        <taxon>Neopterygii</taxon>
        <taxon>Teleostei</taxon>
        <taxon>Protacanthopterygii</taxon>
        <taxon>Salmoniformes</taxon>
        <taxon>Salmonidae</taxon>
        <taxon>Salmoninae</taxon>
        <taxon>Salmo</taxon>
    </lineage>
</organism>
<keyword evidence="11" id="KW-1185">Reference proteome</keyword>
<evidence type="ECO:0000259" key="8">
    <source>
        <dbReference type="PROSITE" id="PS50089"/>
    </source>
</evidence>
<dbReference type="Pfam" id="PF15227">
    <property type="entry name" value="zf-C3HC4_4"/>
    <property type="match status" value="1"/>
</dbReference>
<dbReference type="SUPFAM" id="SSF57850">
    <property type="entry name" value="RING/U-box"/>
    <property type="match status" value="1"/>
</dbReference>
<dbReference type="InterPro" id="IPR043136">
    <property type="entry name" value="B30.2/SPRY_sf"/>
</dbReference>
<feature type="domain" description="B box-type" evidence="9">
    <location>
        <begin position="151"/>
        <end position="191"/>
    </location>
</feature>
<keyword evidence="5" id="KW-0391">Immunity</keyword>
<dbReference type="InterPro" id="IPR003877">
    <property type="entry name" value="SPRY_dom"/>
</dbReference>
<dbReference type="Pfam" id="PF00622">
    <property type="entry name" value="SPRY"/>
    <property type="match status" value="1"/>
</dbReference>
<dbReference type="Proteomes" id="UP001652741">
    <property type="component" value="Unplaced"/>
</dbReference>
<dbReference type="PROSITE" id="PS50119">
    <property type="entry name" value="ZF_BBOX"/>
    <property type="match status" value="1"/>
</dbReference>
<evidence type="ECO:0000256" key="2">
    <source>
        <dbReference type="ARBA" id="ARBA00022723"/>
    </source>
</evidence>
<evidence type="ECO:0000256" key="1">
    <source>
        <dbReference type="ARBA" id="ARBA00022588"/>
    </source>
</evidence>
<dbReference type="InterPro" id="IPR013083">
    <property type="entry name" value="Znf_RING/FYVE/PHD"/>
</dbReference>
<dbReference type="InterPro" id="IPR006574">
    <property type="entry name" value="PRY"/>
</dbReference>
<evidence type="ECO:0000259" key="9">
    <source>
        <dbReference type="PROSITE" id="PS50119"/>
    </source>
</evidence>
<name>A0ABM3E867_SALSA</name>
<keyword evidence="1" id="KW-0399">Innate immunity</keyword>
<evidence type="ECO:0000256" key="5">
    <source>
        <dbReference type="ARBA" id="ARBA00022859"/>
    </source>
</evidence>
<sequence length="559" mass="63366">MAQQGVLLDQDQFCCSVCLDLLKEPVTIPCGHSYCRSCIEDCWDKDVLKGVYSCPQCRETFTPRPNLRKNNMLADMVEKLRKTGLQAAPLPALCCAGPGDVVCDVCTGTRKRKALMSCLPCLASYCETHLQSHYESPALKKHKLVKATAQLQEKICSHHDKLLEVYCRTDQQGICYQCVMDEHKGHDTVSAAAERTEKQRQLGMSQQKVQQRFQERKKELKELQQAVESFKRSAQAAVEDSDQIFTELIRSIERRSSEVKELIRAQEKAQVSQAEGLLEQLKKEIAELRKRSTELEQLSHTEDHIHFLQSYQSLSSISVSSDLPRIVVRPLQYFGDVSKTVSELRVKLEDFLKGEWTKISTTVNIVDVVLPPEPKTREQLLQYSCQLTLDPNTAHTHLSLSEGNRKVTCFGTVEPYPDHPDRFTNYCQVLCREGLSGCCYWEVEWSGDRVDTAVSYKDISRTGSDSGFGDNNKSWSLQCYSDGYCFRHNNVVTKVSGPQSSRVGVYLDHKAGTLSFYSVSDNMTLLHRVQTTFTQALYPGFWLYDGFCIYGSTAEMVKL</sequence>
<dbReference type="GeneID" id="106568624"/>
<evidence type="ECO:0000313" key="11">
    <source>
        <dbReference type="Proteomes" id="UP001652741"/>
    </source>
</evidence>
<dbReference type="PRINTS" id="PR01407">
    <property type="entry name" value="BUTYPHLNCDUF"/>
</dbReference>
<dbReference type="Pfam" id="PF13765">
    <property type="entry name" value="PRY"/>
    <property type="match status" value="1"/>
</dbReference>
<dbReference type="Gene3D" id="4.10.830.40">
    <property type="match status" value="1"/>
</dbReference>
<dbReference type="InterPro" id="IPR017907">
    <property type="entry name" value="Znf_RING_CS"/>
</dbReference>
<dbReference type="SMART" id="SM00336">
    <property type="entry name" value="BBOX"/>
    <property type="match status" value="1"/>
</dbReference>
<dbReference type="PROSITE" id="PS50188">
    <property type="entry name" value="B302_SPRY"/>
    <property type="match status" value="1"/>
</dbReference>
<dbReference type="InterPro" id="IPR001841">
    <property type="entry name" value="Znf_RING"/>
</dbReference>
<dbReference type="Pfam" id="PF25600">
    <property type="entry name" value="TRIM_CC"/>
    <property type="match status" value="1"/>
</dbReference>
<feature type="domain" description="RING-type" evidence="8">
    <location>
        <begin position="15"/>
        <end position="58"/>
    </location>
</feature>
<evidence type="ECO:0000256" key="7">
    <source>
        <dbReference type="SAM" id="Coils"/>
    </source>
</evidence>
<dbReference type="PANTHER" id="PTHR25465:SF5">
    <property type="entry name" value="E3 UBIQUITIN_ISG15 LIGASE TRIM25-RELATED"/>
    <property type="match status" value="1"/>
</dbReference>
<evidence type="ECO:0000256" key="6">
    <source>
        <dbReference type="PROSITE-ProRule" id="PRU00024"/>
    </source>
</evidence>
<dbReference type="SUPFAM" id="SSF57845">
    <property type="entry name" value="B-box zinc-binding domain"/>
    <property type="match status" value="1"/>
</dbReference>
<dbReference type="PROSITE" id="PS00518">
    <property type="entry name" value="ZF_RING_1"/>
    <property type="match status" value="1"/>
</dbReference>
<gene>
    <name evidence="12" type="primary">LOC106568624</name>
</gene>
<dbReference type="InterPro" id="IPR001870">
    <property type="entry name" value="B30.2/SPRY"/>
</dbReference>
<dbReference type="InterPro" id="IPR058030">
    <property type="entry name" value="TRIM8/14/16/25/29/45/65_CC"/>
</dbReference>
<evidence type="ECO:0000256" key="4">
    <source>
        <dbReference type="ARBA" id="ARBA00022833"/>
    </source>
</evidence>
<feature type="coiled-coil region" evidence="7">
    <location>
        <begin position="264"/>
        <end position="298"/>
    </location>
</feature>
<dbReference type="SMART" id="SM00449">
    <property type="entry name" value="SPRY"/>
    <property type="match status" value="1"/>
</dbReference>
<proteinExistence type="predicted"/>
<dbReference type="InterPro" id="IPR013320">
    <property type="entry name" value="ConA-like_dom_sf"/>
</dbReference>
<protein>
    <submittedName>
        <fullName evidence="12">Tripartite motif-containing protein 16</fullName>
    </submittedName>
</protein>
<reference evidence="12" key="1">
    <citation type="submission" date="2025-08" db="UniProtKB">
        <authorList>
            <consortium name="RefSeq"/>
        </authorList>
    </citation>
    <scope>IDENTIFICATION</scope>
</reference>
<dbReference type="InterPro" id="IPR000315">
    <property type="entry name" value="Znf_B-box"/>
</dbReference>
<keyword evidence="4" id="KW-0862">Zinc</keyword>
<evidence type="ECO:0000256" key="3">
    <source>
        <dbReference type="ARBA" id="ARBA00022771"/>
    </source>
</evidence>
<dbReference type="RefSeq" id="XP_045567265.1">
    <property type="nucleotide sequence ID" value="XM_045711309.1"/>
</dbReference>
<feature type="coiled-coil region" evidence="7">
    <location>
        <begin position="206"/>
        <end position="240"/>
    </location>
</feature>
<evidence type="ECO:0000259" key="10">
    <source>
        <dbReference type="PROSITE" id="PS50188"/>
    </source>
</evidence>
<dbReference type="InterPro" id="IPR003879">
    <property type="entry name" value="Butyrophylin_SPRY"/>
</dbReference>
<dbReference type="PANTHER" id="PTHR25465">
    <property type="entry name" value="B-BOX DOMAIN CONTAINING"/>
    <property type="match status" value="1"/>
</dbReference>
<keyword evidence="3 6" id="KW-0863">Zinc-finger</keyword>